<sequence length="150" mass="17615">MMKKTVLALTAAALLVTGFSASAMADDFIYRGDRAIYMDGRGDMDGLLVQDRRYYGDQRGEWRRDERFRDRMGPREVTRMLERRGYRVRDVNVERGRYFVQAWRRGTPVLVTVSRDGDILDTRVMGDRRGYRDRRSDNGFSIEIRPANDY</sequence>
<keyword evidence="3" id="KW-1185">Reference proteome</keyword>
<gene>
    <name evidence="2" type="ORF">C5750_00195</name>
</gene>
<comment type="caution">
    <text evidence="2">The sequence shown here is derived from an EMBL/GenBank/DDBJ whole genome shotgun (WGS) entry which is preliminary data.</text>
</comment>
<keyword evidence="1" id="KW-0732">Signal</keyword>
<evidence type="ECO:0000313" key="3">
    <source>
        <dbReference type="Proteomes" id="UP000238563"/>
    </source>
</evidence>
<proteinExistence type="predicted"/>
<protein>
    <recommendedName>
        <fullName evidence="4">Antifreeze protein</fullName>
    </recommendedName>
</protein>
<evidence type="ECO:0000313" key="2">
    <source>
        <dbReference type="EMBL" id="PRD57623.1"/>
    </source>
</evidence>
<reference evidence="2 3" key="1">
    <citation type="submission" date="2018-02" db="EMBL/GenBank/DDBJ databases">
        <title>The draft genome of Phyllobacterium myrsinacearum DSM5892.</title>
        <authorList>
            <person name="Li L."/>
            <person name="Liu L."/>
            <person name="Zhang X."/>
            <person name="Wang T."/>
        </authorList>
    </citation>
    <scope>NUCLEOTIDE SEQUENCE [LARGE SCALE GENOMIC DNA]</scope>
    <source>
        <strain evidence="2 3">DSM 5892</strain>
    </source>
</reference>
<feature type="chain" id="PRO_5015541459" description="Antifreeze protein" evidence="1">
    <location>
        <begin position="26"/>
        <end position="150"/>
    </location>
</feature>
<dbReference type="EMBL" id="PVBT01000001">
    <property type="protein sequence ID" value="PRD57623.1"/>
    <property type="molecule type" value="Genomic_DNA"/>
</dbReference>
<feature type="signal peptide" evidence="1">
    <location>
        <begin position="1"/>
        <end position="25"/>
    </location>
</feature>
<accession>A0A2S9JWC0</accession>
<dbReference type="AlphaFoldDB" id="A0A2S9JWC0"/>
<name>A0A2S9JWC0_9HYPH</name>
<dbReference type="Proteomes" id="UP000238563">
    <property type="component" value="Unassembled WGS sequence"/>
</dbReference>
<evidence type="ECO:0008006" key="4">
    <source>
        <dbReference type="Google" id="ProtNLM"/>
    </source>
</evidence>
<organism evidence="2 3">
    <name type="scientific">Phyllobacterium myrsinacearum</name>
    <dbReference type="NCBI Taxonomy" id="28101"/>
    <lineage>
        <taxon>Bacteria</taxon>
        <taxon>Pseudomonadati</taxon>
        <taxon>Pseudomonadota</taxon>
        <taxon>Alphaproteobacteria</taxon>
        <taxon>Hyphomicrobiales</taxon>
        <taxon>Phyllobacteriaceae</taxon>
        <taxon>Phyllobacterium</taxon>
    </lineage>
</organism>
<evidence type="ECO:0000256" key="1">
    <source>
        <dbReference type="SAM" id="SignalP"/>
    </source>
</evidence>